<dbReference type="Proteomes" id="UP001257627">
    <property type="component" value="Unassembled WGS sequence"/>
</dbReference>
<evidence type="ECO:0000256" key="1">
    <source>
        <dbReference type="SAM" id="MobiDB-lite"/>
    </source>
</evidence>
<dbReference type="InterPro" id="IPR025375">
    <property type="entry name" value="DUF4365"/>
</dbReference>
<organism evidence="3 4">
    <name type="scientific">Streptomyces mirabilis</name>
    <dbReference type="NCBI Taxonomy" id="68239"/>
    <lineage>
        <taxon>Bacteria</taxon>
        <taxon>Bacillati</taxon>
        <taxon>Actinomycetota</taxon>
        <taxon>Actinomycetes</taxon>
        <taxon>Kitasatosporales</taxon>
        <taxon>Streptomycetaceae</taxon>
        <taxon>Streptomyces</taxon>
    </lineage>
</organism>
<comment type="caution">
    <text evidence="3">The sequence shown here is derived from an EMBL/GenBank/DDBJ whole genome shotgun (WGS) entry which is preliminary data.</text>
</comment>
<gene>
    <name evidence="3" type="ORF">PU648_23540</name>
</gene>
<sequence>METPKPGRARIPTPRPDDTNPAVTVLGDKASKARFGVSYVRAIFSQAGFPFKETSPDEDAMAIDGDVDFLAASARIQIKCSSQFRISGRGPATATWPAEVHWRDRWNKCKVPVYFILVILEHDDRYQWIDHHTAGTDQQAAAFWVRVDSIGPKENVVVPKSQRLTIATLSQWAEEVEECFSPK</sequence>
<accession>A0ABU3UMW5</accession>
<dbReference type="RefSeq" id="WP_316733136.1">
    <property type="nucleotide sequence ID" value="NZ_JARAKF010000001.1"/>
</dbReference>
<keyword evidence="4" id="KW-1185">Reference proteome</keyword>
<reference evidence="3 4" key="1">
    <citation type="submission" date="2023-02" db="EMBL/GenBank/DDBJ databases">
        <authorList>
            <person name="Maleckis M."/>
        </authorList>
    </citation>
    <scope>NUCLEOTIDE SEQUENCE [LARGE SCALE GENOMIC DNA]</scope>
    <source>
        <strain evidence="3 4">P8-A2</strain>
    </source>
</reference>
<evidence type="ECO:0000259" key="2">
    <source>
        <dbReference type="Pfam" id="PF14280"/>
    </source>
</evidence>
<dbReference type="EMBL" id="JARAKF010000001">
    <property type="protein sequence ID" value="MDU8995272.1"/>
    <property type="molecule type" value="Genomic_DNA"/>
</dbReference>
<evidence type="ECO:0000313" key="4">
    <source>
        <dbReference type="Proteomes" id="UP001257627"/>
    </source>
</evidence>
<proteinExistence type="predicted"/>
<protein>
    <submittedName>
        <fullName evidence="3">DUF4365 domain-containing protein</fullName>
    </submittedName>
</protein>
<evidence type="ECO:0000313" key="3">
    <source>
        <dbReference type="EMBL" id="MDU8995272.1"/>
    </source>
</evidence>
<feature type="region of interest" description="Disordered" evidence="1">
    <location>
        <begin position="1"/>
        <end position="22"/>
    </location>
</feature>
<name>A0ABU3UMW5_9ACTN</name>
<dbReference type="Pfam" id="PF14280">
    <property type="entry name" value="DUF4365"/>
    <property type="match status" value="1"/>
</dbReference>
<feature type="domain" description="DUF4365" evidence="2">
    <location>
        <begin position="34"/>
        <end position="174"/>
    </location>
</feature>